<accession>A0A6L8MU25</accession>
<evidence type="ECO:0000313" key="3">
    <source>
        <dbReference type="Proteomes" id="UP000474565"/>
    </source>
</evidence>
<proteinExistence type="predicted"/>
<sequence length="89" mass="10223">MQYPAHMDAIKIGKIIAQKRHEKNLTQQELADYASVSRRSLIDLERGRNDTSVRRLLRVLGALGLQLHVLSVSPRPTEDQLREIFTDED</sequence>
<dbReference type="InterPro" id="IPR001387">
    <property type="entry name" value="Cro/C1-type_HTH"/>
</dbReference>
<dbReference type="Proteomes" id="UP000474565">
    <property type="component" value="Unassembled WGS sequence"/>
</dbReference>
<evidence type="ECO:0000313" key="2">
    <source>
        <dbReference type="EMBL" id="MYM85516.1"/>
    </source>
</evidence>
<dbReference type="Gene3D" id="1.10.260.40">
    <property type="entry name" value="lambda repressor-like DNA-binding domains"/>
    <property type="match status" value="1"/>
</dbReference>
<dbReference type="InterPro" id="IPR010982">
    <property type="entry name" value="Lambda_DNA-bd_dom_sf"/>
</dbReference>
<dbReference type="SMART" id="SM00530">
    <property type="entry name" value="HTH_XRE"/>
    <property type="match status" value="1"/>
</dbReference>
<feature type="domain" description="HTH cro/C1-type" evidence="1">
    <location>
        <begin position="16"/>
        <end position="70"/>
    </location>
</feature>
<dbReference type="SUPFAM" id="SSF47413">
    <property type="entry name" value="lambda repressor-like DNA-binding domains"/>
    <property type="match status" value="1"/>
</dbReference>
<dbReference type="CDD" id="cd00093">
    <property type="entry name" value="HTH_XRE"/>
    <property type="match status" value="1"/>
</dbReference>
<dbReference type="RefSeq" id="WP_161021796.1">
    <property type="nucleotide sequence ID" value="NZ_WWCP01000082.1"/>
</dbReference>
<reference evidence="2 3" key="1">
    <citation type="submission" date="2019-12" db="EMBL/GenBank/DDBJ databases">
        <title>Novel species isolated from a subtropical stream in China.</title>
        <authorList>
            <person name="Lu H."/>
        </authorList>
    </citation>
    <scope>NUCLEOTIDE SEQUENCE [LARGE SCALE GENOMIC DNA]</scope>
    <source>
        <strain evidence="2 3">FT50W</strain>
    </source>
</reference>
<dbReference type="AlphaFoldDB" id="A0A6L8MU25"/>
<dbReference type="GO" id="GO:0003677">
    <property type="term" value="F:DNA binding"/>
    <property type="evidence" value="ECO:0007669"/>
    <property type="project" value="InterPro"/>
</dbReference>
<comment type="caution">
    <text evidence="2">The sequence shown here is derived from an EMBL/GenBank/DDBJ whole genome shotgun (WGS) entry which is preliminary data.</text>
</comment>
<gene>
    <name evidence="2" type="ORF">GTP44_26765</name>
</gene>
<evidence type="ECO:0000259" key="1">
    <source>
        <dbReference type="PROSITE" id="PS50943"/>
    </source>
</evidence>
<dbReference type="PROSITE" id="PS50943">
    <property type="entry name" value="HTH_CROC1"/>
    <property type="match status" value="1"/>
</dbReference>
<name>A0A6L8MU25_9BURK</name>
<dbReference type="EMBL" id="WWCP01000082">
    <property type="protein sequence ID" value="MYM85516.1"/>
    <property type="molecule type" value="Genomic_DNA"/>
</dbReference>
<protein>
    <submittedName>
        <fullName evidence="2">Helix-turn-helix domain-containing protein</fullName>
    </submittedName>
</protein>
<organism evidence="2 3">
    <name type="scientific">Duganella lactea</name>
    <dbReference type="NCBI Taxonomy" id="2692173"/>
    <lineage>
        <taxon>Bacteria</taxon>
        <taxon>Pseudomonadati</taxon>
        <taxon>Pseudomonadota</taxon>
        <taxon>Betaproteobacteria</taxon>
        <taxon>Burkholderiales</taxon>
        <taxon>Oxalobacteraceae</taxon>
        <taxon>Telluria group</taxon>
        <taxon>Duganella</taxon>
    </lineage>
</organism>
<dbReference type="Pfam" id="PF01381">
    <property type="entry name" value="HTH_3"/>
    <property type="match status" value="1"/>
</dbReference>